<evidence type="ECO:0000313" key="3">
    <source>
        <dbReference type="EMBL" id="KAA8563961.1"/>
    </source>
</evidence>
<feature type="compositionally biased region" description="Basic and acidic residues" evidence="1">
    <location>
        <begin position="372"/>
        <end position="387"/>
    </location>
</feature>
<comment type="caution">
    <text evidence="3">The sequence shown here is derived from an EMBL/GenBank/DDBJ whole genome shotgun (WGS) entry which is preliminary data.</text>
</comment>
<name>A0A5M9J4V4_MONFR</name>
<keyword evidence="4" id="KW-1185">Reference proteome</keyword>
<dbReference type="CDD" id="cd02859">
    <property type="entry name" value="E_set_AMPKbeta_like_N"/>
    <property type="match status" value="1"/>
</dbReference>
<feature type="compositionally biased region" description="Polar residues" evidence="1">
    <location>
        <begin position="574"/>
        <end position="588"/>
    </location>
</feature>
<feature type="compositionally biased region" description="Basic and acidic residues" evidence="1">
    <location>
        <begin position="227"/>
        <end position="247"/>
    </location>
</feature>
<feature type="compositionally biased region" description="Basic and acidic residues" evidence="1">
    <location>
        <begin position="395"/>
        <end position="424"/>
    </location>
</feature>
<dbReference type="Proteomes" id="UP000322873">
    <property type="component" value="Unassembled WGS sequence"/>
</dbReference>
<feature type="compositionally biased region" description="Basic and acidic residues" evidence="1">
    <location>
        <begin position="767"/>
        <end position="777"/>
    </location>
</feature>
<feature type="compositionally biased region" description="Basic and acidic residues" evidence="1">
    <location>
        <begin position="260"/>
        <end position="281"/>
    </location>
</feature>
<reference evidence="3 4" key="1">
    <citation type="submission" date="2019-06" db="EMBL/GenBank/DDBJ databases">
        <title>Genome Sequence of the Brown Rot Fungal Pathogen Monilinia fructicola.</title>
        <authorList>
            <person name="De Miccolis Angelini R.M."/>
            <person name="Landi L."/>
            <person name="Abate D."/>
            <person name="Pollastro S."/>
            <person name="Romanazzi G."/>
            <person name="Faretra F."/>
        </authorList>
    </citation>
    <scope>NUCLEOTIDE SEQUENCE [LARGE SCALE GENOMIC DNA]</scope>
    <source>
        <strain evidence="3 4">Mfrc123</strain>
    </source>
</reference>
<dbReference type="InterPro" id="IPR013783">
    <property type="entry name" value="Ig-like_fold"/>
</dbReference>
<feature type="compositionally biased region" description="Basic and acidic residues" evidence="1">
    <location>
        <begin position="138"/>
        <end position="155"/>
    </location>
</feature>
<accession>A0A5M9J4V4</accession>
<keyword evidence="2" id="KW-0472">Membrane</keyword>
<feature type="compositionally biased region" description="Polar residues" evidence="1">
    <location>
        <begin position="948"/>
        <end position="960"/>
    </location>
</feature>
<dbReference type="Gene3D" id="2.60.40.10">
    <property type="entry name" value="Immunoglobulins"/>
    <property type="match status" value="1"/>
</dbReference>
<feature type="compositionally biased region" description="Polar residues" evidence="1">
    <location>
        <begin position="967"/>
        <end position="987"/>
    </location>
</feature>
<feature type="compositionally biased region" description="Basic and acidic residues" evidence="1">
    <location>
        <begin position="294"/>
        <end position="365"/>
    </location>
</feature>
<dbReference type="EMBL" id="VICG01000016">
    <property type="protein sequence ID" value="KAA8563961.1"/>
    <property type="molecule type" value="Genomic_DNA"/>
</dbReference>
<evidence type="ECO:0000256" key="1">
    <source>
        <dbReference type="SAM" id="MobiDB-lite"/>
    </source>
</evidence>
<feature type="compositionally biased region" description="Low complexity" evidence="1">
    <location>
        <begin position="908"/>
        <end position="920"/>
    </location>
</feature>
<feature type="compositionally biased region" description="Polar residues" evidence="1">
    <location>
        <begin position="886"/>
        <end position="895"/>
    </location>
</feature>
<proteinExistence type="predicted"/>
<feature type="transmembrane region" description="Helical" evidence="2">
    <location>
        <begin position="1055"/>
        <end position="1080"/>
    </location>
</feature>
<dbReference type="SUPFAM" id="SSF81296">
    <property type="entry name" value="E set domains"/>
    <property type="match status" value="1"/>
</dbReference>
<feature type="compositionally biased region" description="Basic and acidic residues" evidence="1">
    <location>
        <begin position="433"/>
        <end position="448"/>
    </location>
</feature>
<feature type="compositionally biased region" description="Basic and acidic residues" evidence="1">
    <location>
        <begin position="175"/>
        <end position="190"/>
    </location>
</feature>
<protein>
    <recommendedName>
        <fullName evidence="5">AMP-activated protein kinase glycogen-binding domain-containing protein</fullName>
    </recommendedName>
</protein>
<keyword evidence="2" id="KW-0812">Transmembrane</keyword>
<evidence type="ECO:0008006" key="5">
    <source>
        <dbReference type="Google" id="ProtNLM"/>
    </source>
</evidence>
<dbReference type="InterPro" id="IPR014756">
    <property type="entry name" value="Ig_E-set"/>
</dbReference>
<dbReference type="AlphaFoldDB" id="A0A5M9J4V4"/>
<evidence type="ECO:0000313" key="4">
    <source>
        <dbReference type="Proteomes" id="UP000322873"/>
    </source>
</evidence>
<dbReference type="VEuPathDB" id="FungiDB:MFRU_062g00050"/>
<gene>
    <name evidence="3" type="ORF">EYC84_011964</name>
</gene>
<feature type="region of interest" description="Disordered" evidence="1">
    <location>
        <begin position="749"/>
        <end position="1025"/>
    </location>
</feature>
<sequence length="1084" mass="118151">MEYTNESKDHYVFSKAVEVEEGKEYQYKFRIGDGDWWMSDEDAPIVTDDIGNRNNLLTVPVKPSSSPAKSVSHEKSLEERILLLAQYQILIPKRLKWKTPLKASVSATNSTSIIPGSEGEVSSEKTEAAHGTSLPEGQSDHAVEPEKETPVKEVDLSSVPVEELEVSNSGVDEPESLKSHAHPETTEESKSTTTELPDFKPTFATQEASEISKESLDEQNAVAPKEIVNKDADEVHHVETSTNKDDIVEQQQEPIPIASEKLDKDAGEVHHVETSTNKDDIVEQQQEPVPIASDKLDLEKESLAVEDGVKEDTATKDEVTGHKEELAHIAVEEPESKQEPPHASEIETREESDANKVETLEHQEDVTPITIEEPHSNQEAHVIKTNEEPVLVPAEEPKSKQELHVDESEIKEDPIPTHIEEPKSVQEPLTSEGKAKDVTEFETSKAQDSDIPTANPILIDESIETLVQELEKEVPPSSEISTSNPVLPDDNIEGVVEEPSSTERVIVQETGTTSKHEHTIAEPIEVEEPDENAASVNDTVAQEDDSSKSIDVEEISTIEIPADETIDVLESNHEINPTSKQSLDQESVDQNKSDESIEITKNTPETNEQAIDSEPRHGDDFGSDATVAQKDAHALHANDAVPDQITIRQQATTPELADVAAEVADAAELLDEAPPTPPMSDKEAGEFGYRRLSHTPIPEVAETAAEVADVAAQIDENFKPTVIQLPTPNPDTVSRGLDGLERDLDIETPAEERAPLFAHECGGPPTAEDRAEYERAQSRSSIPGPMFREFDPNDPSLEPFPSNFNQILEHVRRLENQLSEDQTDVEGNPLSPVATNGNRHAEVADFPTPSLQPLEHESSPSLLPIVEENAEGEPESELTALPPSMEKSQSDGNLSDESKDFDSISQLPSIRAPRSSSPRRPAMKLAENPSKLHPVLPTLPPTPFVENKSLNLEGSAQGSPNAEEGRNSPTITVQPATPAASVNTEATDSVPRENAAKTTSFAEESGDSQLRARKQPASNVPDRSITPSSMRSAVVFVDWIGGLIRKLCGGGRHTLLAVPALLVVVTAPILYFSGLANFGFGLTS</sequence>
<feature type="region of interest" description="Disordered" evidence="1">
    <location>
        <begin position="106"/>
        <end position="624"/>
    </location>
</feature>
<organism evidence="3 4">
    <name type="scientific">Monilinia fructicola</name>
    <name type="common">Brown rot fungus</name>
    <name type="synonym">Ciboria fructicola</name>
    <dbReference type="NCBI Taxonomy" id="38448"/>
    <lineage>
        <taxon>Eukaryota</taxon>
        <taxon>Fungi</taxon>
        <taxon>Dikarya</taxon>
        <taxon>Ascomycota</taxon>
        <taxon>Pezizomycotina</taxon>
        <taxon>Leotiomycetes</taxon>
        <taxon>Helotiales</taxon>
        <taxon>Sclerotiniaceae</taxon>
        <taxon>Monilinia</taxon>
    </lineage>
</organism>
<feature type="compositionally biased region" description="Acidic residues" evidence="1">
    <location>
        <begin position="552"/>
        <end position="567"/>
    </location>
</feature>
<evidence type="ECO:0000256" key="2">
    <source>
        <dbReference type="SAM" id="Phobius"/>
    </source>
</evidence>
<keyword evidence="2" id="KW-1133">Transmembrane helix</keyword>
<feature type="compositionally biased region" description="Polar residues" evidence="1">
    <location>
        <begin position="599"/>
        <end position="610"/>
    </location>
</feature>